<dbReference type="AlphaFoldDB" id="A0A1I7ZQU9"/>
<sequence>MQRRGYVSLSPLHLPGERRTYSSTSLLNPENPIGRGSGLFCYIGRPNDFYVIEPSDFLIFPASFQHYLIDTYSPHYQISLSQLRLSEGQGLSRQAVVISVQLFLSSNN</sequence>
<accession>A0A1I7ZQU9</accession>
<evidence type="ECO:0000313" key="1">
    <source>
        <dbReference type="Proteomes" id="UP000095287"/>
    </source>
</evidence>
<reference evidence="2" key="1">
    <citation type="submission" date="2016-11" db="UniProtKB">
        <authorList>
            <consortium name="WormBaseParasite"/>
        </authorList>
    </citation>
    <scope>IDENTIFICATION</scope>
</reference>
<proteinExistence type="predicted"/>
<name>A0A1I7ZQU9_9BILA</name>
<dbReference type="Proteomes" id="UP000095287">
    <property type="component" value="Unplaced"/>
</dbReference>
<protein>
    <submittedName>
        <fullName evidence="2">JmjC domain-containing protein</fullName>
    </submittedName>
</protein>
<dbReference type="WBParaSite" id="L893_g28903.t1">
    <property type="protein sequence ID" value="L893_g28903.t1"/>
    <property type="gene ID" value="L893_g28903"/>
</dbReference>
<keyword evidence="1" id="KW-1185">Reference proteome</keyword>
<evidence type="ECO:0000313" key="2">
    <source>
        <dbReference type="WBParaSite" id="L893_g28903.t1"/>
    </source>
</evidence>
<organism evidence="1 2">
    <name type="scientific">Steinernema glaseri</name>
    <dbReference type="NCBI Taxonomy" id="37863"/>
    <lineage>
        <taxon>Eukaryota</taxon>
        <taxon>Metazoa</taxon>
        <taxon>Ecdysozoa</taxon>
        <taxon>Nematoda</taxon>
        <taxon>Chromadorea</taxon>
        <taxon>Rhabditida</taxon>
        <taxon>Tylenchina</taxon>
        <taxon>Panagrolaimomorpha</taxon>
        <taxon>Strongyloidoidea</taxon>
        <taxon>Steinernematidae</taxon>
        <taxon>Steinernema</taxon>
    </lineage>
</organism>